<proteinExistence type="inferred from homology"/>
<reference evidence="4" key="1">
    <citation type="submission" date="2016-10" db="EMBL/GenBank/DDBJ databases">
        <authorList>
            <person name="Varghese N."/>
            <person name="Submissions S."/>
        </authorList>
    </citation>
    <scope>NUCLEOTIDE SEQUENCE [LARGE SCALE GENOMIC DNA]</scope>
    <source>
        <strain evidence="4">CGMCC 1.4250</strain>
    </source>
</reference>
<sequence length="228" mass="25763">MKSRQLVFALVFLVLGFLLTFSYQQTKSTAEIVQVNNEEWERDFYYRKQLIDMEEKNKQLRSELSQIRQEVQSTEQDIGEEADVLKDLVVTKSNLQKLTGELSISGDGIMVTLKDASFIPAEDHANQYIVHDRHIHQTVNELFSAGAKAIAINGQRIYRNSYISCIGPVISIDGTSYPAPFVISAIGDQEVLDVSLNLKNGVIDQLVQDNIEVTIEKNSNVEMYAKDM</sequence>
<dbReference type="Pfam" id="PF05949">
    <property type="entry name" value="DUF881"/>
    <property type="match status" value="1"/>
</dbReference>
<feature type="coiled-coil region" evidence="2">
    <location>
        <begin position="50"/>
        <end position="77"/>
    </location>
</feature>
<dbReference type="STRING" id="334253.SAMN04487943_106115"/>
<evidence type="ECO:0000256" key="1">
    <source>
        <dbReference type="ARBA" id="ARBA00009108"/>
    </source>
</evidence>
<dbReference type="PANTHER" id="PTHR37313">
    <property type="entry name" value="UPF0749 PROTEIN RV1825"/>
    <property type="match status" value="1"/>
</dbReference>
<dbReference type="Proteomes" id="UP000198565">
    <property type="component" value="Unassembled WGS sequence"/>
</dbReference>
<organism evidence="3 4">
    <name type="scientific">Gracilibacillus orientalis</name>
    <dbReference type="NCBI Taxonomy" id="334253"/>
    <lineage>
        <taxon>Bacteria</taxon>
        <taxon>Bacillati</taxon>
        <taxon>Bacillota</taxon>
        <taxon>Bacilli</taxon>
        <taxon>Bacillales</taxon>
        <taxon>Bacillaceae</taxon>
        <taxon>Gracilibacillus</taxon>
    </lineage>
</organism>
<evidence type="ECO:0000313" key="4">
    <source>
        <dbReference type="Proteomes" id="UP000198565"/>
    </source>
</evidence>
<dbReference type="PANTHER" id="PTHR37313:SF2">
    <property type="entry name" value="UPF0749 PROTEIN YLXX"/>
    <property type="match status" value="1"/>
</dbReference>
<evidence type="ECO:0000313" key="3">
    <source>
        <dbReference type="EMBL" id="SFL99947.1"/>
    </source>
</evidence>
<gene>
    <name evidence="3" type="ORF">SAMN04487943_106115</name>
</gene>
<protein>
    <submittedName>
        <fullName evidence="3">Uncharacterized conserved protein YlxW, UPF0749 family</fullName>
    </submittedName>
</protein>
<dbReference type="AlphaFoldDB" id="A0A1I4MAL2"/>
<accession>A0A1I4MAL2</accession>
<name>A0A1I4MAL2_9BACI</name>
<dbReference type="EMBL" id="FOTR01000006">
    <property type="protein sequence ID" value="SFL99947.1"/>
    <property type="molecule type" value="Genomic_DNA"/>
</dbReference>
<dbReference type="OrthoDB" id="9776196at2"/>
<keyword evidence="4" id="KW-1185">Reference proteome</keyword>
<dbReference type="Gene3D" id="3.30.70.1880">
    <property type="entry name" value="Protein of unknown function DUF881"/>
    <property type="match status" value="1"/>
</dbReference>
<keyword evidence="2" id="KW-0175">Coiled coil</keyword>
<dbReference type="RefSeq" id="WP_091483935.1">
    <property type="nucleotide sequence ID" value="NZ_FOTR01000006.1"/>
</dbReference>
<evidence type="ECO:0000256" key="2">
    <source>
        <dbReference type="SAM" id="Coils"/>
    </source>
</evidence>
<dbReference type="InterPro" id="IPR010273">
    <property type="entry name" value="DUF881"/>
</dbReference>
<comment type="similarity">
    <text evidence="1">Belongs to the UPF0749 family.</text>
</comment>